<dbReference type="Proteomes" id="UP001314170">
    <property type="component" value="Unassembled WGS sequence"/>
</dbReference>
<feature type="transmembrane region" description="Helical" evidence="1">
    <location>
        <begin position="118"/>
        <end position="141"/>
    </location>
</feature>
<keyword evidence="1" id="KW-1133">Transmembrane helix</keyword>
<feature type="transmembrane region" description="Helical" evidence="1">
    <location>
        <begin position="238"/>
        <end position="259"/>
    </location>
</feature>
<organism evidence="2 3">
    <name type="scientific">Dovyalis caffra</name>
    <dbReference type="NCBI Taxonomy" id="77055"/>
    <lineage>
        <taxon>Eukaryota</taxon>
        <taxon>Viridiplantae</taxon>
        <taxon>Streptophyta</taxon>
        <taxon>Embryophyta</taxon>
        <taxon>Tracheophyta</taxon>
        <taxon>Spermatophyta</taxon>
        <taxon>Magnoliopsida</taxon>
        <taxon>eudicotyledons</taxon>
        <taxon>Gunneridae</taxon>
        <taxon>Pentapetalae</taxon>
        <taxon>rosids</taxon>
        <taxon>fabids</taxon>
        <taxon>Malpighiales</taxon>
        <taxon>Salicaceae</taxon>
        <taxon>Flacourtieae</taxon>
        <taxon>Dovyalis</taxon>
    </lineage>
</organism>
<proteinExistence type="predicted"/>
<dbReference type="PANTHER" id="PTHR12242:SF22">
    <property type="entry name" value="OS02G0130600 PROTEIN"/>
    <property type="match status" value="1"/>
</dbReference>
<sequence>MSLITGSPKDTWQPVMTANTTIASYWLNWRFFICAIWVLILMTIASTFIWKNERRCEIERDGGENKQEAEASLYDDETWRPCLKGLHPAWLLAFRLFAFFVLSLLLIVAVFVDGGSIFYYYTQWTFTSVTIYFGLGSLLSIRGCYQYHKRVGGDKVGNVEADAEQGICVTPAVGRSSNTSTAMKSTNSHERLDVRQSAGKWAFIFQIIFQMNAGAVMLTDCVFWFIIVPFLAIKDYHLNPLIISMHSLNAVFLLGDTALNCLRFPWFRIAYFFIWTIVYVLFQWIVHAALRIWWPYPFLDLSSPYAPLWYFSVAVMHFPCYGVFAVILKLKHAALSRWFPESYQCLR</sequence>
<dbReference type="AlphaFoldDB" id="A0AAV1R4V0"/>
<feature type="transmembrane region" description="Helical" evidence="1">
    <location>
        <begin position="89"/>
        <end position="112"/>
    </location>
</feature>
<dbReference type="EMBL" id="CAWUPB010000905">
    <property type="protein sequence ID" value="CAK7328877.1"/>
    <property type="molecule type" value="Genomic_DNA"/>
</dbReference>
<feature type="transmembrane region" description="Helical" evidence="1">
    <location>
        <begin position="201"/>
        <end position="232"/>
    </location>
</feature>
<evidence type="ECO:0000313" key="3">
    <source>
        <dbReference type="Proteomes" id="UP001314170"/>
    </source>
</evidence>
<reference evidence="2 3" key="1">
    <citation type="submission" date="2024-01" db="EMBL/GenBank/DDBJ databases">
        <authorList>
            <person name="Waweru B."/>
        </authorList>
    </citation>
    <scope>NUCLEOTIDE SEQUENCE [LARGE SCALE GENOMIC DNA]</scope>
</reference>
<keyword evidence="1" id="KW-0812">Transmembrane</keyword>
<feature type="transmembrane region" description="Helical" evidence="1">
    <location>
        <begin position="308"/>
        <end position="328"/>
    </location>
</feature>
<feature type="transmembrane region" description="Helical" evidence="1">
    <location>
        <begin position="29"/>
        <end position="50"/>
    </location>
</feature>
<accession>A0AAV1R4V0</accession>
<feature type="transmembrane region" description="Helical" evidence="1">
    <location>
        <begin position="271"/>
        <end position="296"/>
    </location>
</feature>
<evidence type="ECO:0000256" key="1">
    <source>
        <dbReference type="SAM" id="Phobius"/>
    </source>
</evidence>
<dbReference type="PANTHER" id="PTHR12242">
    <property type="entry name" value="OS02G0130600 PROTEIN-RELATED"/>
    <property type="match status" value="1"/>
</dbReference>
<dbReference type="GO" id="GO:0016020">
    <property type="term" value="C:membrane"/>
    <property type="evidence" value="ECO:0007669"/>
    <property type="project" value="TreeGrafter"/>
</dbReference>
<protein>
    <submittedName>
        <fullName evidence="2">Uncharacterized protein</fullName>
    </submittedName>
</protein>
<comment type="caution">
    <text evidence="2">The sequence shown here is derived from an EMBL/GenBank/DDBJ whole genome shotgun (WGS) entry which is preliminary data.</text>
</comment>
<name>A0AAV1R4V0_9ROSI</name>
<keyword evidence="1" id="KW-0472">Membrane</keyword>
<evidence type="ECO:0000313" key="2">
    <source>
        <dbReference type="EMBL" id="CAK7328877.1"/>
    </source>
</evidence>
<gene>
    <name evidence="2" type="ORF">DCAF_LOCUS6620</name>
</gene>
<keyword evidence="3" id="KW-1185">Reference proteome</keyword>